<evidence type="ECO:0000313" key="3">
    <source>
        <dbReference type="EMBL" id="KTD20830.1"/>
    </source>
</evidence>
<dbReference type="RefSeq" id="WP_058501967.1">
    <property type="nucleotide sequence ID" value="NZ_CAAAJA010000039.1"/>
</dbReference>
<feature type="signal peptide" evidence="2">
    <location>
        <begin position="1"/>
        <end position="21"/>
    </location>
</feature>
<gene>
    <name evidence="3" type="ORF">Lisr_1620</name>
</gene>
<organism evidence="3 4">
    <name type="scientific">Legionella israelensis</name>
    <dbReference type="NCBI Taxonomy" id="454"/>
    <lineage>
        <taxon>Bacteria</taxon>
        <taxon>Pseudomonadati</taxon>
        <taxon>Pseudomonadota</taxon>
        <taxon>Gammaproteobacteria</taxon>
        <taxon>Legionellales</taxon>
        <taxon>Legionellaceae</taxon>
        <taxon>Legionella</taxon>
    </lineage>
</organism>
<feature type="chain" id="PRO_5006914877" evidence="2">
    <location>
        <begin position="22"/>
        <end position="413"/>
    </location>
</feature>
<keyword evidence="2" id="KW-0732">Signal</keyword>
<evidence type="ECO:0000313" key="4">
    <source>
        <dbReference type="Proteomes" id="UP000054761"/>
    </source>
</evidence>
<accession>A0A0W0VL81</accession>
<dbReference type="AlphaFoldDB" id="A0A0W0VL81"/>
<keyword evidence="1" id="KW-0175">Coiled coil</keyword>
<dbReference type="PATRIC" id="fig|454.4.peg.1762"/>
<sequence length="413" mass="46654">MIKNIIFAVLLPCLIALTSYAHQPGQLDTTLISQLLEKHGAGFGNLEHQKIGNEVQLHFINKDIPSEHPLLHLPNGLKLSYGDLVTFGGDIFGDEDYPIARCKPEDKKSCFLRQFNTLAVNGQKGNEQCSNPLVQVKSIQKYLSELNKAIEEAEKKGQTASEFYLKHSQDISKALNRLTCGGSFISDYLPFGQYIKLAQVNFDHFHPDAPAAYKIGHEIALETAMKAYRERLANHEDKAQRWLELAYAQNAFANHFLTDAFSSGHMRTPRQAIDKDIHLPAVLKLLIANLMHDEDNRLGLNVINAQGLSWKAYGDGYLFTEEAQMQRLILTQAMQQSADSVYEVAMTGKPPKFYPELNLFPDTKALEQLNETAPLFKVENGVLLKRTKNHDPYHFEWTSRWSGLITLLQFKLG</sequence>
<feature type="coiled-coil region" evidence="1">
    <location>
        <begin position="218"/>
        <end position="245"/>
    </location>
</feature>
<dbReference type="InterPro" id="IPR049756">
    <property type="entry name" value="PlcA-like_dom"/>
</dbReference>
<dbReference type="EMBL" id="LNYH01000095">
    <property type="protein sequence ID" value="KTD20830.1"/>
    <property type="molecule type" value="Genomic_DNA"/>
</dbReference>
<keyword evidence="4" id="KW-1185">Reference proteome</keyword>
<dbReference type="Proteomes" id="UP000054761">
    <property type="component" value="Unassembled WGS sequence"/>
</dbReference>
<dbReference type="CDD" id="cd22893">
    <property type="entry name" value="PlcA-like"/>
    <property type="match status" value="1"/>
</dbReference>
<evidence type="ECO:0000256" key="1">
    <source>
        <dbReference type="SAM" id="Coils"/>
    </source>
</evidence>
<reference evidence="3 4" key="1">
    <citation type="submission" date="2015-11" db="EMBL/GenBank/DDBJ databases">
        <title>Genomic analysis of 38 Legionella species identifies large and diverse effector repertoires.</title>
        <authorList>
            <person name="Burstein D."/>
            <person name="Amaro F."/>
            <person name="Zusman T."/>
            <person name="Lifshitz Z."/>
            <person name="Cohen O."/>
            <person name="Gilbert J.A."/>
            <person name="Pupko T."/>
            <person name="Shuman H.A."/>
            <person name="Segal G."/>
        </authorList>
    </citation>
    <scope>NUCLEOTIDE SEQUENCE [LARGE SCALE GENOMIC DNA]</scope>
    <source>
        <strain evidence="3 4">Bercovier 4</strain>
    </source>
</reference>
<protein>
    <submittedName>
        <fullName evidence="3">Phospholipase C</fullName>
    </submittedName>
</protein>
<proteinExistence type="predicted"/>
<evidence type="ECO:0000256" key="2">
    <source>
        <dbReference type="SAM" id="SignalP"/>
    </source>
</evidence>
<comment type="caution">
    <text evidence="3">The sequence shown here is derived from an EMBL/GenBank/DDBJ whole genome shotgun (WGS) entry which is preliminary data.</text>
</comment>
<dbReference type="STRING" id="454.Lisr_1620"/>
<name>A0A0W0VL81_9GAMM</name>